<evidence type="ECO:0000256" key="1">
    <source>
        <dbReference type="SAM" id="MobiDB-lite"/>
    </source>
</evidence>
<gene>
    <name evidence="2" type="ORF">M427DRAFT_31735</name>
</gene>
<feature type="region of interest" description="Disordered" evidence="1">
    <location>
        <begin position="1"/>
        <end position="138"/>
    </location>
</feature>
<evidence type="ECO:0000313" key="2">
    <source>
        <dbReference type="EMBL" id="KXS16194.1"/>
    </source>
</evidence>
<keyword evidence="3" id="KW-1185">Reference proteome</keyword>
<feature type="compositionally biased region" description="Polar residues" evidence="1">
    <location>
        <begin position="22"/>
        <end position="41"/>
    </location>
</feature>
<feature type="compositionally biased region" description="Basic and acidic residues" evidence="1">
    <location>
        <begin position="313"/>
        <end position="322"/>
    </location>
</feature>
<dbReference type="Proteomes" id="UP000070544">
    <property type="component" value="Unassembled WGS sequence"/>
</dbReference>
<accession>A0A139AI17</accession>
<sequence length="533" mass="56167">MPNTKKANAEEEQSGSFHDGTGASQSSPAFSPDQNASTPTSDGAEHDQNSVNLSEAGKETPDSKPGDGDLSETASRAASPTPTAGGDQDEQKAPRKCSYCGATTTPMRTGPPPRSASGAPEQEKVKSEIDGKEDPSSWVISTETISAQVERAMQGVADIINSEGDPGLSNELLGESVTDEHTNGAHSDEKVSKSRRDTGRSSTSLAEKLKSAVRSTDASVSSRRSLRSSDASGKYEDHMDDVEMSSNGAASAPNGGTISPPSVTPTSTVSDATPAPPPTSLRVRITRPSVPTIETPPPPPVGHHKRRALAADGEDKVDEKVVQKPAAPTKAAAKSPEEAKGIKKAKDAVKEVDAEKLSGKRKGLPGDSEVDEERPAKKTSKQDLTRPRASRSSAKPTAPETTPPPNVTIGPGLTLEEIFEHLFRMGILQYVGPSPPSAVPENVKREIEEKSTIPANPHREEERKGLDRVIKIEERIRRVEEIVAEVARRSPLHDTTGAETGPAGQGLAGALSEIRAAAKGIKTGIDAMQTENM</sequence>
<feature type="compositionally biased region" description="Basic and acidic residues" evidence="1">
    <location>
        <begin position="56"/>
        <end position="67"/>
    </location>
</feature>
<feature type="compositionally biased region" description="Low complexity" evidence="1">
    <location>
        <begin position="259"/>
        <end position="273"/>
    </location>
</feature>
<proteinExistence type="predicted"/>
<dbReference type="AlphaFoldDB" id="A0A139AI17"/>
<feature type="compositionally biased region" description="Basic and acidic residues" evidence="1">
    <location>
        <begin position="121"/>
        <end position="135"/>
    </location>
</feature>
<feature type="compositionally biased region" description="Basic and acidic residues" evidence="1">
    <location>
        <begin position="335"/>
        <end position="358"/>
    </location>
</feature>
<feature type="compositionally biased region" description="Low complexity" evidence="1">
    <location>
        <begin position="73"/>
        <end position="84"/>
    </location>
</feature>
<protein>
    <submittedName>
        <fullName evidence="2">Uncharacterized protein</fullName>
    </submittedName>
</protein>
<feature type="region of interest" description="Disordered" evidence="1">
    <location>
        <begin position="160"/>
        <end position="411"/>
    </location>
</feature>
<dbReference type="EMBL" id="KQ965756">
    <property type="protein sequence ID" value="KXS16194.1"/>
    <property type="molecule type" value="Genomic_DNA"/>
</dbReference>
<feature type="compositionally biased region" description="Basic and acidic residues" evidence="1">
    <location>
        <begin position="373"/>
        <end position="386"/>
    </location>
</feature>
<reference evidence="2 3" key="1">
    <citation type="journal article" date="2015" name="Genome Biol. Evol.">
        <title>Phylogenomic analyses indicate that early fungi evolved digesting cell walls of algal ancestors of land plants.</title>
        <authorList>
            <person name="Chang Y."/>
            <person name="Wang S."/>
            <person name="Sekimoto S."/>
            <person name="Aerts A.L."/>
            <person name="Choi C."/>
            <person name="Clum A."/>
            <person name="LaButti K.M."/>
            <person name="Lindquist E.A."/>
            <person name="Yee Ngan C."/>
            <person name="Ohm R.A."/>
            <person name="Salamov A.A."/>
            <person name="Grigoriev I.V."/>
            <person name="Spatafora J.W."/>
            <person name="Berbee M.L."/>
        </authorList>
    </citation>
    <scope>NUCLEOTIDE SEQUENCE [LARGE SCALE GENOMIC DNA]</scope>
    <source>
        <strain evidence="2 3">JEL478</strain>
    </source>
</reference>
<feature type="compositionally biased region" description="Low complexity" evidence="1">
    <location>
        <begin position="324"/>
        <end position="334"/>
    </location>
</feature>
<feature type="compositionally biased region" description="Polar residues" evidence="1">
    <location>
        <begin position="244"/>
        <end position="257"/>
    </location>
</feature>
<feature type="compositionally biased region" description="Low complexity" evidence="1">
    <location>
        <begin position="217"/>
        <end position="232"/>
    </location>
</feature>
<name>A0A139AI17_GONPJ</name>
<feature type="compositionally biased region" description="Basic and acidic residues" evidence="1">
    <location>
        <begin position="178"/>
        <end position="199"/>
    </location>
</feature>
<organism evidence="2 3">
    <name type="scientific">Gonapodya prolifera (strain JEL478)</name>
    <name type="common">Monoblepharis prolifera</name>
    <dbReference type="NCBI Taxonomy" id="1344416"/>
    <lineage>
        <taxon>Eukaryota</taxon>
        <taxon>Fungi</taxon>
        <taxon>Fungi incertae sedis</taxon>
        <taxon>Chytridiomycota</taxon>
        <taxon>Chytridiomycota incertae sedis</taxon>
        <taxon>Monoblepharidomycetes</taxon>
        <taxon>Monoblepharidales</taxon>
        <taxon>Gonapodyaceae</taxon>
        <taxon>Gonapodya</taxon>
    </lineage>
</organism>
<evidence type="ECO:0000313" key="3">
    <source>
        <dbReference type="Proteomes" id="UP000070544"/>
    </source>
</evidence>